<keyword evidence="2" id="KW-0963">Cytoplasm</keyword>
<comment type="subcellular location">
    <subcellularLocation>
        <location evidence="1">Cytoplasm</location>
    </subcellularLocation>
</comment>
<dbReference type="Gene3D" id="3.40.50.2300">
    <property type="match status" value="1"/>
</dbReference>
<comment type="caution">
    <text evidence="11">The sequence shown here is derived from an EMBL/GenBank/DDBJ whole genome shotgun (WGS) entry which is preliminary data.</text>
</comment>
<dbReference type="PRINTS" id="PR00032">
    <property type="entry name" value="HTHARAC"/>
</dbReference>
<evidence type="ECO:0000313" key="12">
    <source>
        <dbReference type="Proteomes" id="UP000565468"/>
    </source>
</evidence>
<dbReference type="SUPFAM" id="SSF46689">
    <property type="entry name" value="Homeodomain-like"/>
    <property type="match status" value="2"/>
</dbReference>
<dbReference type="Pfam" id="PF00072">
    <property type="entry name" value="Response_reg"/>
    <property type="match status" value="1"/>
</dbReference>
<protein>
    <submittedName>
        <fullName evidence="11">Response regulator</fullName>
    </submittedName>
</protein>
<evidence type="ECO:0000256" key="4">
    <source>
        <dbReference type="ARBA" id="ARBA00023012"/>
    </source>
</evidence>
<keyword evidence="3 8" id="KW-0597">Phosphoprotein</keyword>
<dbReference type="InterPro" id="IPR020449">
    <property type="entry name" value="Tscrpt_reg_AraC-type_HTH"/>
</dbReference>
<dbReference type="GO" id="GO:0043565">
    <property type="term" value="F:sequence-specific DNA binding"/>
    <property type="evidence" value="ECO:0007669"/>
    <property type="project" value="InterPro"/>
</dbReference>
<keyword evidence="7" id="KW-0804">Transcription</keyword>
<evidence type="ECO:0000256" key="3">
    <source>
        <dbReference type="ARBA" id="ARBA00022553"/>
    </source>
</evidence>
<sequence length="527" mass="60032">MYRMLIVEDERWEREGLVDLWDWSELGVRIEDTAADGIEGCEKALEIKPDIIITDIRMPGMSGLEMARNIREQLPEVRIIVLTGYSDFEYTREAITMNADDYVLKPIEEEELRLTMLSVIEKCRQIGLRRDREMDMMERIQIGKRLEAEKYLTCLLLNRNGDHRAMAAELQKLNPALEAADYTVSVVVSHESVDPEEIISELSPKWYVMPCDACDGGLTLIIPLADSLEEEHGIAGQLKSLENVIRQPVVIGLGKHVSSLEMLGESYGEAVSNVSYGMFFERTGLVTMADVTASMQQWSQTANVFRSKWLNLCRELRICVLKLEENMASNVLQVMFDLLRNHPGAGKNYISTLVQTLLLDLSVLKNDHVWDHHGGSAAGRQLDSKDLIKINRLQDLHDAAQAFISVLMGGLDSKRNRKDDYIAERTIQLIEENYASSALSLAMLADQMFLSQNHLGVLFKKATGRTVHQFIIDYRMRKAEELLNRTKQKVSEVAERIGMSNHSYFCALFKQKYGMSPGEYQELMQRR</sequence>
<feature type="domain" description="Response regulatory" evidence="10">
    <location>
        <begin position="3"/>
        <end position="120"/>
    </location>
</feature>
<keyword evidence="4" id="KW-0902">Two-component regulatory system</keyword>
<dbReference type="InterPro" id="IPR011006">
    <property type="entry name" value="CheY-like_superfamily"/>
</dbReference>
<evidence type="ECO:0000256" key="5">
    <source>
        <dbReference type="ARBA" id="ARBA00023015"/>
    </source>
</evidence>
<gene>
    <name evidence="11" type="ORF">HII30_06575</name>
</gene>
<name>A0A848M5B3_PAELE</name>
<organism evidence="11 12">
    <name type="scientific">Paenibacillus lemnae</name>
    <dbReference type="NCBI Taxonomy" id="1330551"/>
    <lineage>
        <taxon>Bacteria</taxon>
        <taxon>Bacillati</taxon>
        <taxon>Bacillota</taxon>
        <taxon>Bacilli</taxon>
        <taxon>Bacillales</taxon>
        <taxon>Paenibacillaceae</taxon>
        <taxon>Paenibacillus</taxon>
    </lineage>
</organism>
<dbReference type="EMBL" id="JABBPN010000004">
    <property type="protein sequence ID" value="NMO95449.1"/>
    <property type="molecule type" value="Genomic_DNA"/>
</dbReference>
<dbReference type="InterPro" id="IPR018062">
    <property type="entry name" value="HTH_AraC-typ_CS"/>
</dbReference>
<evidence type="ECO:0000259" key="9">
    <source>
        <dbReference type="PROSITE" id="PS01124"/>
    </source>
</evidence>
<dbReference type="PROSITE" id="PS00041">
    <property type="entry name" value="HTH_ARAC_FAMILY_1"/>
    <property type="match status" value="1"/>
</dbReference>
<dbReference type="Gene3D" id="1.10.10.60">
    <property type="entry name" value="Homeodomain-like"/>
    <property type="match status" value="2"/>
</dbReference>
<dbReference type="GO" id="GO:0003700">
    <property type="term" value="F:DNA-binding transcription factor activity"/>
    <property type="evidence" value="ECO:0007669"/>
    <property type="project" value="InterPro"/>
</dbReference>
<dbReference type="AlphaFoldDB" id="A0A848M5B3"/>
<dbReference type="RefSeq" id="WP_169504229.1">
    <property type="nucleotide sequence ID" value="NZ_JABBPN010000004.1"/>
</dbReference>
<dbReference type="InterPro" id="IPR001789">
    <property type="entry name" value="Sig_transdc_resp-reg_receiver"/>
</dbReference>
<feature type="domain" description="HTH araC/xylS-type" evidence="9">
    <location>
        <begin position="424"/>
        <end position="523"/>
    </location>
</feature>
<keyword evidence="5" id="KW-0805">Transcription regulation</keyword>
<dbReference type="GO" id="GO:0005737">
    <property type="term" value="C:cytoplasm"/>
    <property type="evidence" value="ECO:0007669"/>
    <property type="project" value="UniProtKB-SubCell"/>
</dbReference>
<evidence type="ECO:0000259" key="10">
    <source>
        <dbReference type="PROSITE" id="PS50110"/>
    </source>
</evidence>
<evidence type="ECO:0000313" key="11">
    <source>
        <dbReference type="EMBL" id="NMO95449.1"/>
    </source>
</evidence>
<evidence type="ECO:0000256" key="6">
    <source>
        <dbReference type="ARBA" id="ARBA00023125"/>
    </source>
</evidence>
<dbReference type="Pfam" id="PF12833">
    <property type="entry name" value="HTH_18"/>
    <property type="match status" value="1"/>
</dbReference>
<dbReference type="InterPro" id="IPR051552">
    <property type="entry name" value="HptR"/>
</dbReference>
<reference evidence="11 12" key="1">
    <citation type="submission" date="2020-04" db="EMBL/GenBank/DDBJ databases">
        <title>Paenibacillus algicola sp. nov., a novel marine bacterium producing alginate lyase.</title>
        <authorList>
            <person name="Huang H."/>
        </authorList>
    </citation>
    <scope>NUCLEOTIDE SEQUENCE [LARGE SCALE GENOMIC DNA]</scope>
    <source>
        <strain evidence="11 12">L7-75</strain>
    </source>
</reference>
<dbReference type="SUPFAM" id="SSF52172">
    <property type="entry name" value="CheY-like"/>
    <property type="match status" value="1"/>
</dbReference>
<proteinExistence type="predicted"/>
<dbReference type="PANTHER" id="PTHR42713">
    <property type="entry name" value="HISTIDINE KINASE-RELATED"/>
    <property type="match status" value="1"/>
</dbReference>
<dbReference type="SMART" id="SM00448">
    <property type="entry name" value="REC"/>
    <property type="match status" value="1"/>
</dbReference>
<evidence type="ECO:0000256" key="8">
    <source>
        <dbReference type="PROSITE-ProRule" id="PRU00169"/>
    </source>
</evidence>
<evidence type="ECO:0000256" key="7">
    <source>
        <dbReference type="ARBA" id="ARBA00023163"/>
    </source>
</evidence>
<dbReference type="InterPro" id="IPR009057">
    <property type="entry name" value="Homeodomain-like_sf"/>
</dbReference>
<dbReference type="PANTHER" id="PTHR42713:SF3">
    <property type="entry name" value="TRANSCRIPTIONAL REGULATORY PROTEIN HPTR"/>
    <property type="match status" value="1"/>
</dbReference>
<dbReference type="PROSITE" id="PS01124">
    <property type="entry name" value="HTH_ARAC_FAMILY_2"/>
    <property type="match status" value="1"/>
</dbReference>
<evidence type="ECO:0000256" key="1">
    <source>
        <dbReference type="ARBA" id="ARBA00004496"/>
    </source>
</evidence>
<dbReference type="SMART" id="SM00342">
    <property type="entry name" value="HTH_ARAC"/>
    <property type="match status" value="1"/>
</dbReference>
<keyword evidence="12" id="KW-1185">Reference proteome</keyword>
<accession>A0A848M5B3</accession>
<dbReference type="InterPro" id="IPR018060">
    <property type="entry name" value="HTH_AraC"/>
</dbReference>
<feature type="modified residue" description="4-aspartylphosphate" evidence="8">
    <location>
        <position position="55"/>
    </location>
</feature>
<keyword evidence="6" id="KW-0238">DNA-binding</keyword>
<dbReference type="GO" id="GO:0000160">
    <property type="term" value="P:phosphorelay signal transduction system"/>
    <property type="evidence" value="ECO:0007669"/>
    <property type="project" value="UniProtKB-KW"/>
</dbReference>
<evidence type="ECO:0000256" key="2">
    <source>
        <dbReference type="ARBA" id="ARBA00022490"/>
    </source>
</evidence>
<dbReference type="CDD" id="cd17536">
    <property type="entry name" value="REC_YesN-like"/>
    <property type="match status" value="1"/>
</dbReference>
<dbReference type="Proteomes" id="UP000565468">
    <property type="component" value="Unassembled WGS sequence"/>
</dbReference>
<dbReference type="PROSITE" id="PS50110">
    <property type="entry name" value="RESPONSE_REGULATORY"/>
    <property type="match status" value="1"/>
</dbReference>